<feature type="transmembrane region" description="Helical" evidence="1">
    <location>
        <begin position="6"/>
        <end position="23"/>
    </location>
</feature>
<dbReference type="Proteomes" id="UP000044136">
    <property type="component" value="Unassembled WGS sequence"/>
</dbReference>
<keyword evidence="1" id="KW-0915">Sodium</keyword>
<feature type="transmembrane region" description="Helical" evidence="1">
    <location>
        <begin position="35"/>
        <end position="59"/>
    </location>
</feature>
<dbReference type="RefSeq" id="WP_035810007.1">
    <property type="nucleotide sequence ID" value="NZ_CCSE01000001.1"/>
</dbReference>
<keyword evidence="1" id="KW-0029">Amino-acid transport</keyword>
<feature type="transmembrane region" description="Helical" evidence="1">
    <location>
        <begin position="305"/>
        <end position="328"/>
    </location>
</feature>
<keyword evidence="1" id="KW-0813">Transport</keyword>
<comment type="subcellular location">
    <subcellularLocation>
        <location evidence="1">Cell membrane</location>
        <topology evidence="1">Multi-pass membrane protein</topology>
    </subcellularLocation>
</comment>
<feature type="transmembrane region" description="Helical" evidence="1">
    <location>
        <begin position="215"/>
        <end position="236"/>
    </location>
</feature>
<feature type="transmembrane region" description="Helical" evidence="1">
    <location>
        <begin position="158"/>
        <end position="178"/>
    </location>
</feature>
<protein>
    <recommendedName>
        <fullName evidence="1 2">Sodium/glutamate symporter</fullName>
    </recommendedName>
</protein>
<dbReference type="Pfam" id="PF03616">
    <property type="entry name" value="Glt_symporter"/>
    <property type="match status" value="1"/>
</dbReference>
<feature type="transmembrane region" description="Helical" evidence="1">
    <location>
        <begin position="335"/>
        <end position="352"/>
    </location>
</feature>
<keyword evidence="1" id="KW-0406">Ion transport</keyword>
<dbReference type="OrthoDB" id="4921038at2"/>
<feature type="transmembrane region" description="Helical" evidence="1">
    <location>
        <begin position="242"/>
        <end position="261"/>
    </location>
</feature>
<dbReference type="EMBL" id="CCSE01000001">
    <property type="protein sequence ID" value="CEA01961.1"/>
    <property type="molecule type" value="Genomic_DNA"/>
</dbReference>
<reference evidence="3 4" key="1">
    <citation type="submission" date="2014-07" db="EMBL/GenBank/DDBJ databases">
        <authorList>
            <person name="Urmite Genomes Urmite Genomes"/>
        </authorList>
    </citation>
    <scope>NUCLEOTIDE SEQUENCE [LARGE SCALE GENOMIC DNA]</scope>
    <source>
        <strain evidence="3 4">13MG44_air</strain>
    </source>
</reference>
<dbReference type="STRING" id="1461582.BN1048_01551"/>
<dbReference type="PANTHER" id="PTHR36178">
    <property type="entry name" value="SLR0625 PROTEIN"/>
    <property type="match status" value="1"/>
</dbReference>
<keyword evidence="1" id="KW-0769">Symport</keyword>
<proteinExistence type="inferred from homology"/>
<keyword evidence="1" id="KW-1003">Cell membrane</keyword>
<dbReference type="HOGENOM" id="CLU_040907_0_0_9"/>
<sequence>MELNLVTSLFLAVIVYLIGAYLVKKIHFLDRYSIPAPVVGGLIFAVFTLIMHTAGLVTITVDTSLQSLFMIIFFTTVGLGASFKLIKLGGKLLVIYLLAASFLSIVQNTLGVSMASLLGIDPLLGLMASSPAMIGGHGGAAAFGETIDGLGVQGATTVGIAAATLGLIAGGVFGGPVARFMINKHNLKSNEPKFDAGDYEIPVQKKENKFTIDQFFIYLAIITFAMALGTYIGGIFSDLTGVILPDYVGAMFVAIVVRTLLDATQDRIPFDFDTTINDKIGAVSLGLFLSFALMSIKLWELADLALPILLIVSVHVIVIILYTMFIVYRLLGKNYDAVVMINGLIGSGLGATPTAMANMDAITSKFGSSKTAYLIVPVVGAFLIDIVNIPVIVFFINLFS</sequence>
<accession>A0A078MB82</accession>
<feature type="transmembrane region" description="Helical" evidence="1">
    <location>
        <begin position="282"/>
        <end position="299"/>
    </location>
</feature>
<keyword evidence="1" id="KW-0812">Transmembrane</keyword>
<keyword evidence="1" id="KW-0739">Sodium transport</keyword>
<feature type="transmembrane region" description="Helical" evidence="1">
    <location>
        <begin position="65"/>
        <end position="86"/>
    </location>
</feature>
<evidence type="ECO:0000256" key="1">
    <source>
        <dbReference type="HAMAP-Rule" id="MF_02062"/>
    </source>
</evidence>
<keyword evidence="4" id="KW-1185">Reference proteome</keyword>
<dbReference type="PANTHER" id="PTHR36178:SF1">
    <property type="entry name" value="SODIUM_GLUTAMATE SYMPORTER"/>
    <property type="match status" value="1"/>
</dbReference>
<dbReference type="AlphaFoldDB" id="A0A078MB82"/>
<dbReference type="eggNOG" id="COG0786">
    <property type="taxonomic scope" value="Bacteria"/>
</dbReference>
<dbReference type="GO" id="GO:0005886">
    <property type="term" value="C:plasma membrane"/>
    <property type="evidence" value="ECO:0007669"/>
    <property type="project" value="UniProtKB-SubCell"/>
</dbReference>
<keyword evidence="1" id="KW-1133">Transmembrane helix</keyword>
<name>A0A078MB82_9STAP</name>
<dbReference type="InterPro" id="IPR004445">
    <property type="entry name" value="GltS"/>
</dbReference>
<keyword evidence="1" id="KW-0472">Membrane</keyword>
<organism evidence="3 4">
    <name type="scientific">Jeotgalicoccus saudimassiliensis</name>
    <dbReference type="NCBI Taxonomy" id="1461582"/>
    <lineage>
        <taxon>Bacteria</taxon>
        <taxon>Bacillati</taxon>
        <taxon>Bacillota</taxon>
        <taxon>Bacilli</taxon>
        <taxon>Bacillales</taxon>
        <taxon>Staphylococcaceae</taxon>
        <taxon>Jeotgalicoccus</taxon>
    </lineage>
</organism>
<feature type="transmembrane region" description="Helical" evidence="1">
    <location>
        <begin position="93"/>
        <end position="120"/>
    </location>
</feature>
<dbReference type="HAMAP" id="MF_02062">
    <property type="entry name" value="GltS"/>
    <property type="match status" value="1"/>
</dbReference>
<evidence type="ECO:0000313" key="3">
    <source>
        <dbReference type="EMBL" id="CEA01961.1"/>
    </source>
</evidence>
<dbReference type="GO" id="GO:0015813">
    <property type="term" value="P:L-glutamate transmembrane transport"/>
    <property type="evidence" value="ECO:0007669"/>
    <property type="project" value="UniProtKB-UniRule"/>
</dbReference>
<gene>
    <name evidence="3" type="primary">gltS</name>
    <name evidence="3" type="ORF">BN1048_01551</name>
</gene>
<evidence type="ECO:0000256" key="2">
    <source>
        <dbReference type="NCBIfam" id="TIGR00210"/>
    </source>
</evidence>
<dbReference type="NCBIfam" id="TIGR00210">
    <property type="entry name" value="gltS"/>
    <property type="match status" value="1"/>
</dbReference>
<evidence type="ECO:0000313" key="4">
    <source>
        <dbReference type="Proteomes" id="UP000044136"/>
    </source>
</evidence>
<comment type="similarity">
    <text evidence="1">Belongs to the glutamate:Na(+) symporter (ESS) (TC 2.A.27) family.</text>
</comment>
<feature type="transmembrane region" description="Helical" evidence="1">
    <location>
        <begin position="372"/>
        <end position="399"/>
    </location>
</feature>
<comment type="function">
    <text evidence="1">Catalyzes the sodium-dependent transport of glutamate.</text>
</comment>
<dbReference type="GO" id="GO:0015501">
    <property type="term" value="F:glutamate:sodium symporter activity"/>
    <property type="evidence" value="ECO:0007669"/>
    <property type="project" value="UniProtKB-UniRule"/>
</dbReference>